<accession>A0A2M8H9Z1</accession>
<keyword evidence="2" id="KW-1185">Reference proteome</keyword>
<evidence type="ECO:0000313" key="2">
    <source>
        <dbReference type="Proteomes" id="UP000232060"/>
    </source>
</evidence>
<sequence>MEALLQQQQYDEALLCMDERLALIASLVQLAKEDPAQRQGVVTLANTLATQEASMTALAASHHQTIFKQLTQVGRANKAGRAYRVNSKEF</sequence>
<gene>
    <name evidence="1" type="ORF">CUC44_09840</name>
</gene>
<dbReference type="EMBL" id="PGCP01000014">
    <property type="protein sequence ID" value="PJC93355.1"/>
    <property type="molecule type" value="Genomic_DNA"/>
</dbReference>
<evidence type="ECO:0008006" key="3">
    <source>
        <dbReference type="Google" id="ProtNLM"/>
    </source>
</evidence>
<reference evidence="1 2" key="1">
    <citation type="submission" date="2017-11" db="EMBL/GenBank/DDBJ databases">
        <title>Draft genome sequence of environmental isolate Aeromonas lusitania sp. nov. MDC 2473.</title>
        <authorList>
            <person name="Colston S.M."/>
            <person name="Navarro A."/>
            <person name="Martinez-Murcia A.J."/>
            <person name="Graf J."/>
        </authorList>
    </citation>
    <scope>NUCLEOTIDE SEQUENCE [LARGE SCALE GENOMIC DNA]</scope>
    <source>
        <strain evidence="1 2">MDC 2473</strain>
    </source>
</reference>
<comment type="caution">
    <text evidence="1">The sequence shown here is derived from an EMBL/GenBank/DDBJ whole genome shotgun (WGS) entry which is preliminary data.</text>
</comment>
<evidence type="ECO:0000313" key="1">
    <source>
        <dbReference type="EMBL" id="PJC93355.1"/>
    </source>
</evidence>
<dbReference type="AlphaFoldDB" id="A0A2M8H9Z1"/>
<dbReference type="Proteomes" id="UP000232060">
    <property type="component" value="Unassembled WGS sequence"/>
</dbReference>
<protein>
    <recommendedName>
        <fullName evidence="3">Flagellar protein FlgN</fullName>
    </recommendedName>
</protein>
<name>A0A2M8H9Z1_9GAMM</name>
<dbReference type="OrthoDB" id="5588584at2"/>
<organism evidence="1 2">
    <name type="scientific">Aeromonas lusitana</name>
    <dbReference type="NCBI Taxonomy" id="931529"/>
    <lineage>
        <taxon>Bacteria</taxon>
        <taxon>Pseudomonadati</taxon>
        <taxon>Pseudomonadota</taxon>
        <taxon>Gammaproteobacteria</taxon>
        <taxon>Aeromonadales</taxon>
        <taxon>Aeromonadaceae</taxon>
        <taxon>Aeromonas</taxon>
    </lineage>
</organism>
<proteinExistence type="predicted"/>